<dbReference type="InterPro" id="IPR002052">
    <property type="entry name" value="DNA_methylase_N6_adenine_CS"/>
</dbReference>
<dbReference type="InterPro" id="IPR029063">
    <property type="entry name" value="SAM-dependent_MTases_sf"/>
</dbReference>
<accession>A0ABU4GWM3</accession>
<dbReference type="SUPFAM" id="SSF53335">
    <property type="entry name" value="S-adenosyl-L-methionine-dependent methyltransferases"/>
    <property type="match status" value="1"/>
</dbReference>
<dbReference type="InterPro" id="IPR012327">
    <property type="entry name" value="MeTrfase_D12"/>
</dbReference>
<name>A0ABU4GWM3_9MICO</name>
<organism evidence="8 9">
    <name type="scientific">Microbacterium arthrosphaerae</name>
    <dbReference type="NCBI Taxonomy" id="792652"/>
    <lineage>
        <taxon>Bacteria</taxon>
        <taxon>Bacillati</taxon>
        <taxon>Actinomycetota</taxon>
        <taxon>Actinomycetes</taxon>
        <taxon>Micrococcales</taxon>
        <taxon>Microbacteriaceae</taxon>
        <taxon>Microbacterium</taxon>
    </lineage>
</organism>
<dbReference type="PRINTS" id="PR00505">
    <property type="entry name" value="D12N6MTFRASE"/>
</dbReference>
<comment type="similarity">
    <text evidence="1 7">Belongs to the N(4)/N(6)-methyltransferase family.</text>
</comment>
<reference evidence="8 9" key="1">
    <citation type="submission" date="2023-11" db="EMBL/GenBank/DDBJ databases">
        <title>Draft genome sequence of Microbacterium arthrosphaerae JCM 30492.</title>
        <authorList>
            <person name="Zhang G."/>
            <person name="Ding Y."/>
        </authorList>
    </citation>
    <scope>NUCLEOTIDE SEQUENCE [LARGE SCALE GENOMIC DNA]</scope>
    <source>
        <strain evidence="8 9">JCM 30492</strain>
    </source>
</reference>
<dbReference type="GO" id="GO:0009007">
    <property type="term" value="F:site-specific DNA-methyltransferase (adenine-specific) activity"/>
    <property type="evidence" value="ECO:0007669"/>
    <property type="project" value="UniProtKB-EC"/>
</dbReference>
<sequence length="274" mass="30676">MSEAPTRRTAQPFISWAGSKRKLLEQIKPHLPSSFDRYFEPFLGGGSLFLHLRPSSAYLNDACLPLVDTWRAVKRNPMGVHREATRRPLDKVSYYEARAERGGGYLQRSGRFIYLNKGAFNGLYRVNLRGEFNVPWGAPKSGFICDLENLEEVSRTLNDADATITHGDFADVLARSSRGDLAFIDPPYVTSHNNNGFIAYNEKIFSWSDQERLAAAARAAVSRGSYVLVTNAHHDSVTALYPDFETIVLERSSTLAASKEKRGRTSEVLMIGRP</sequence>
<dbReference type="EMBL" id="JAWQEV010000001">
    <property type="protein sequence ID" value="MDW4571410.1"/>
    <property type="molecule type" value="Genomic_DNA"/>
</dbReference>
<gene>
    <name evidence="8" type="ORF">R8Z58_01305</name>
</gene>
<protein>
    <recommendedName>
        <fullName evidence="2 7">Site-specific DNA-methyltransferase (adenine-specific)</fullName>
        <ecNumber evidence="2 7">2.1.1.72</ecNumber>
    </recommendedName>
</protein>
<comment type="catalytic activity">
    <reaction evidence="6 7">
        <text>a 2'-deoxyadenosine in DNA + S-adenosyl-L-methionine = an N(6)-methyl-2'-deoxyadenosine in DNA + S-adenosyl-L-homocysteine + H(+)</text>
        <dbReference type="Rhea" id="RHEA:15197"/>
        <dbReference type="Rhea" id="RHEA-COMP:12418"/>
        <dbReference type="Rhea" id="RHEA-COMP:12419"/>
        <dbReference type="ChEBI" id="CHEBI:15378"/>
        <dbReference type="ChEBI" id="CHEBI:57856"/>
        <dbReference type="ChEBI" id="CHEBI:59789"/>
        <dbReference type="ChEBI" id="CHEBI:90615"/>
        <dbReference type="ChEBI" id="CHEBI:90616"/>
        <dbReference type="EC" id="2.1.1.72"/>
    </reaction>
</comment>
<keyword evidence="4 7" id="KW-0808">Transferase</keyword>
<proteinExistence type="inferred from homology"/>
<dbReference type="NCBIfam" id="TIGR00571">
    <property type="entry name" value="dam"/>
    <property type="match status" value="1"/>
</dbReference>
<dbReference type="EC" id="2.1.1.72" evidence="2 7"/>
<evidence type="ECO:0000256" key="3">
    <source>
        <dbReference type="ARBA" id="ARBA00022603"/>
    </source>
</evidence>
<dbReference type="InterPro" id="IPR023095">
    <property type="entry name" value="Ade_MeTrfase_dom_2"/>
</dbReference>
<comment type="caution">
    <text evidence="8">The sequence shown here is derived from an EMBL/GenBank/DDBJ whole genome shotgun (WGS) entry which is preliminary data.</text>
</comment>
<dbReference type="PROSITE" id="PS00092">
    <property type="entry name" value="N6_MTASE"/>
    <property type="match status" value="1"/>
</dbReference>
<dbReference type="Proteomes" id="UP001283109">
    <property type="component" value="Unassembled WGS sequence"/>
</dbReference>
<evidence type="ECO:0000256" key="5">
    <source>
        <dbReference type="ARBA" id="ARBA00022691"/>
    </source>
</evidence>
<evidence type="ECO:0000256" key="7">
    <source>
        <dbReference type="RuleBase" id="RU361257"/>
    </source>
</evidence>
<keyword evidence="5 7" id="KW-0949">S-adenosyl-L-methionine</keyword>
<keyword evidence="9" id="KW-1185">Reference proteome</keyword>
<evidence type="ECO:0000256" key="4">
    <source>
        <dbReference type="ARBA" id="ARBA00022679"/>
    </source>
</evidence>
<dbReference type="GO" id="GO:0032259">
    <property type="term" value="P:methylation"/>
    <property type="evidence" value="ECO:0007669"/>
    <property type="project" value="UniProtKB-KW"/>
</dbReference>
<dbReference type="PIRSF" id="PIRSF000398">
    <property type="entry name" value="M_m6A_EcoRV"/>
    <property type="match status" value="1"/>
</dbReference>
<dbReference type="Gene3D" id="1.10.1020.10">
    <property type="entry name" value="Adenine-specific Methyltransferase, Domain 2"/>
    <property type="match status" value="1"/>
</dbReference>
<dbReference type="PANTHER" id="PTHR30481:SF3">
    <property type="entry name" value="DNA ADENINE METHYLASE"/>
    <property type="match status" value="1"/>
</dbReference>
<evidence type="ECO:0000256" key="1">
    <source>
        <dbReference type="ARBA" id="ARBA00006594"/>
    </source>
</evidence>
<dbReference type="InterPro" id="IPR012263">
    <property type="entry name" value="M_m6A_EcoRV"/>
</dbReference>
<dbReference type="RefSeq" id="WP_318351952.1">
    <property type="nucleotide sequence ID" value="NZ_JAWQEV010000001.1"/>
</dbReference>
<evidence type="ECO:0000256" key="6">
    <source>
        <dbReference type="ARBA" id="ARBA00047942"/>
    </source>
</evidence>
<evidence type="ECO:0000256" key="2">
    <source>
        <dbReference type="ARBA" id="ARBA00011900"/>
    </source>
</evidence>
<evidence type="ECO:0000313" key="8">
    <source>
        <dbReference type="EMBL" id="MDW4571410.1"/>
    </source>
</evidence>
<dbReference type="Pfam" id="PF02086">
    <property type="entry name" value="MethyltransfD12"/>
    <property type="match status" value="1"/>
</dbReference>
<dbReference type="Gene3D" id="3.40.50.150">
    <property type="entry name" value="Vaccinia Virus protein VP39"/>
    <property type="match status" value="1"/>
</dbReference>
<dbReference type="PANTHER" id="PTHR30481">
    <property type="entry name" value="DNA ADENINE METHYLASE"/>
    <property type="match status" value="1"/>
</dbReference>
<keyword evidence="3 7" id="KW-0489">Methyltransferase</keyword>
<evidence type="ECO:0000313" key="9">
    <source>
        <dbReference type="Proteomes" id="UP001283109"/>
    </source>
</evidence>